<keyword evidence="3" id="KW-1185">Reference proteome</keyword>
<dbReference type="OrthoDB" id="4156055at2759"/>
<dbReference type="Proteomes" id="UP000019804">
    <property type="component" value="Unassembled WGS sequence"/>
</dbReference>
<organism evidence="2 3">
    <name type="scientific">Aspergillus ruber (strain CBS 135680)</name>
    <dbReference type="NCBI Taxonomy" id="1388766"/>
    <lineage>
        <taxon>Eukaryota</taxon>
        <taxon>Fungi</taxon>
        <taxon>Dikarya</taxon>
        <taxon>Ascomycota</taxon>
        <taxon>Pezizomycotina</taxon>
        <taxon>Eurotiomycetes</taxon>
        <taxon>Eurotiomycetidae</taxon>
        <taxon>Eurotiales</taxon>
        <taxon>Aspergillaceae</taxon>
        <taxon>Aspergillus</taxon>
        <taxon>Aspergillus subgen. Aspergillus</taxon>
    </lineage>
</organism>
<sequence length="190" mass="21733">MRTCGIVGTGPSIFYFFGATTTQAQENFQDKLNPKGVMYNDALDRKYFIKVLEGREQFKLGQQNRMQVFRDRYAQALAEVAKDEVFMVMLNYNGEFGGTGIYQNSREGEPANVWTKIELPTLRKNRQVRKITSVSVSDGYKHHVNWQPGKGRVLPFQDTRQTPVPAPQPGKRDANQCTLDETKDNEECEE</sequence>
<name>A0A017SIV5_ASPRC</name>
<dbReference type="RefSeq" id="XP_040640374.1">
    <property type="nucleotide sequence ID" value="XM_040778799.1"/>
</dbReference>
<feature type="region of interest" description="Disordered" evidence="1">
    <location>
        <begin position="147"/>
        <end position="190"/>
    </location>
</feature>
<dbReference type="AlphaFoldDB" id="A0A017SIV5"/>
<dbReference type="HOGENOM" id="CLU_1427697_0_0_1"/>
<proteinExistence type="predicted"/>
<dbReference type="GeneID" id="63693923"/>
<reference evidence="3" key="1">
    <citation type="journal article" date="2014" name="Nat. Commun.">
        <title>Genomic adaptations of the halophilic Dead Sea filamentous fungus Eurotium rubrum.</title>
        <authorList>
            <person name="Kis-Papo T."/>
            <person name="Weig A.R."/>
            <person name="Riley R."/>
            <person name="Persoh D."/>
            <person name="Salamov A."/>
            <person name="Sun H."/>
            <person name="Lipzen A."/>
            <person name="Wasser S.P."/>
            <person name="Rambold G."/>
            <person name="Grigoriev I.V."/>
            <person name="Nevo E."/>
        </authorList>
    </citation>
    <scope>NUCLEOTIDE SEQUENCE [LARGE SCALE GENOMIC DNA]</scope>
    <source>
        <strain evidence="3">CBS 135680</strain>
    </source>
</reference>
<accession>A0A017SIV5</accession>
<protein>
    <submittedName>
        <fullName evidence="2">Uncharacterized protein</fullName>
    </submittedName>
</protein>
<evidence type="ECO:0000313" key="2">
    <source>
        <dbReference type="EMBL" id="EYE96686.1"/>
    </source>
</evidence>
<gene>
    <name evidence="2" type="ORF">EURHEDRAFT_375984</name>
</gene>
<evidence type="ECO:0000313" key="3">
    <source>
        <dbReference type="Proteomes" id="UP000019804"/>
    </source>
</evidence>
<dbReference type="EMBL" id="KK088417">
    <property type="protein sequence ID" value="EYE96686.1"/>
    <property type="molecule type" value="Genomic_DNA"/>
</dbReference>
<evidence type="ECO:0000256" key="1">
    <source>
        <dbReference type="SAM" id="MobiDB-lite"/>
    </source>
</evidence>